<dbReference type="Proteomes" id="UP000700815">
    <property type="component" value="Unassembled WGS sequence"/>
</dbReference>
<sequence length="161" mass="18257">MEDAAFRAWRREPIPAEEGFLHLEMSNRPVPYRIARCFVGEVDSVQCRALAMSSCRISCMATDAVRDRLPLERLQRSVTGQALRKLDNMAVILRRDAMEHPARGHRMGTLPVVPQSLNGMLVSADKLEMHVHLTIGSDHHWVNIILQRIGCRWMCVMADVG</sequence>
<dbReference type="EMBL" id="JAHBBH010000019">
    <property type="protein sequence ID" value="MBW3092838.1"/>
    <property type="molecule type" value="Genomic_DNA"/>
</dbReference>
<dbReference type="RefSeq" id="WP_219058884.1">
    <property type="nucleotide sequence ID" value="NZ_JAHBBH010000019.1"/>
</dbReference>
<proteinExistence type="predicted"/>
<reference evidence="1 2" key="1">
    <citation type="submission" date="2021-05" db="EMBL/GenBank/DDBJ databases">
        <title>Phylogenetic classification of ten novel species belonging to the genus Bifidobacterium comprising B. colchicus sp. nov., B. abeli sp. nov., B. bicoloris sp. nov., B. guerezis sp. nov., B. rosaliae sp. nov., B. santillanensis sp. nov., B. argentati sp. nov., B. amazzoni sp. nov., B. pluviali sp. nov., and B. pinnaculum sp. nov.</title>
        <authorList>
            <person name="Lugli G.A."/>
            <person name="Ruiz Garcia L."/>
            <person name="Margolles A."/>
            <person name="Ventura M."/>
        </authorList>
    </citation>
    <scope>NUCLEOTIDE SEQUENCE [LARGE SCALE GENOMIC DNA]</scope>
    <source>
        <strain evidence="1 2">82T10</strain>
    </source>
</reference>
<name>A0ABS6WFQ0_9BIFI</name>
<gene>
    <name evidence="1" type="ORF">KIH79_07855</name>
</gene>
<organism evidence="1 2">
    <name type="scientific">Bifidobacterium miconis</name>
    <dbReference type="NCBI Taxonomy" id="2834435"/>
    <lineage>
        <taxon>Bacteria</taxon>
        <taxon>Bacillati</taxon>
        <taxon>Actinomycetota</taxon>
        <taxon>Actinomycetes</taxon>
        <taxon>Bifidobacteriales</taxon>
        <taxon>Bifidobacteriaceae</taxon>
        <taxon>Bifidobacterium</taxon>
    </lineage>
</organism>
<protein>
    <submittedName>
        <fullName evidence="1">Uncharacterized protein</fullName>
    </submittedName>
</protein>
<accession>A0ABS6WFQ0</accession>
<evidence type="ECO:0000313" key="2">
    <source>
        <dbReference type="Proteomes" id="UP000700815"/>
    </source>
</evidence>
<comment type="caution">
    <text evidence="1">The sequence shown here is derived from an EMBL/GenBank/DDBJ whole genome shotgun (WGS) entry which is preliminary data.</text>
</comment>
<evidence type="ECO:0000313" key="1">
    <source>
        <dbReference type="EMBL" id="MBW3092838.1"/>
    </source>
</evidence>
<keyword evidence="2" id="KW-1185">Reference proteome</keyword>